<dbReference type="RefSeq" id="WP_394828942.1">
    <property type="nucleotide sequence ID" value="NZ_CP089984.1"/>
</dbReference>
<proteinExistence type="predicted"/>
<dbReference type="Proteomes" id="UP001370348">
    <property type="component" value="Chromosome"/>
</dbReference>
<name>A0ABZ2M9X2_9BACT</name>
<gene>
    <name evidence="1" type="ORF">LZC94_19075</name>
</gene>
<dbReference type="EMBL" id="CP089984">
    <property type="protein sequence ID" value="WXB19320.1"/>
    <property type="molecule type" value="Genomic_DNA"/>
</dbReference>
<protein>
    <submittedName>
        <fullName evidence="1">Uncharacterized protein</fullName>
    </submittedName>
</protein>
<evidence type="ECO:0000313" key="2">
    <source>
        <dbReference type="Proteomes" id="UP001370348"/>
    </source>
</evidence>
<organism evidence="1 2">
    <name type="scientific">Pendulispora albinea</name>
    <dbReference type="NCBI Taxonomy" id="2741071"/>
    <lineage>
        <taxon>Bacteria</taxon>
        <taxon>Pseudomonadati</taxon>
        <taxon>Myxococcota</taxon>
        <taxon>Myxococcia</taxon>
        <taxon>Myxococcales</taxon>
        <taxon>Sorangiineae</taxon>
        <taxon>Pendulisporaceae</taxon>
        <taxon>Pendulispora</taxon>
    </lineage>
</organism>
<sequence>MGSDSFVGPTDYVLYAYLELDPATWATLRPSSMRDGGTTTVRIRSDIAPLLLGPPAAALPGDLRDKLVTGTAYDTRSVERSPYRGTEGVRVDDGLLLVLGTM</sequence>
<keyword evidence="2" id="KW-1185">Reference proteome</keyword>
<evidence type="ECO:0000313" key="1">
    <source>
        <dbReference type="EMBL" id="WXB19320.1"/>
    </source>
</evidence>
<accession>A0ABZ2M9X2</accession>
<reference evidence="1 2" key="1">
    <citation type="submission" date="2021-12" db="EMBL/GenBank/DDBJ databases">
        <title>Discovery of the Pendulisporaceae a myxobacterial family with distinct sporulation behavior and unique specialized metabolism.</title>
        <authorList>
            <person name="Garcia R."/>
            <person name="Popoff A."/>
            <person name="Bader C.D."/>
            <person name="Loehr J."/>
            <person name="Walesch S."/>
            <person name="Walt C."/>
            <person name="Boldt J."/>
            <person name="Bunk B."/>
            <person name="Haeckl F.J.F.P.J."/>
            <person name="Gunesch A.P."/>
            <person name="Birkelbach J."/>
            <person name="Nuebel U."/>
            <person name="Pietschmann T."/>
            <person name="Bach T."/>
            <person name="Mueller R."/>
        </authorList>
    </citation>
    <scope>NUCLEOTIDE SEQUENCE [LARGE SCALE GENOMIC DNA]</scope>
    <source>
        <strain evidence="1 2">MSr11954</strain>
    </source>
</reference>